<reference evidence="2" key="2">
    <citation type="submission" date="2021-09" db="EMBL/GenBank/DDBJ databases">
        <authorList>
            <person name="Jia N."/>
            <person name="Wang J."/>
            <person name="Shi W."/>
            <person name="Du L."/>
            <person name="Sun Y."/>
            <person name="Zhan W."/>
            <person name="Jiang J."/>
            <person name="Wang Q."/>
            <person name="Zhang B."/>
            <person name="Ji P."/>
            <person name="Sakyi L.B."/>
            <person name="Cui X."/>
            <person name="Yuan T."/>
            <person name="Jiang B."/>
            <person name="Yang W."/>
            <person name="Lam T.T.-Y."/>
            <person name="Chang Q."/>
            <person name="Ding S."/>
            <person name="Wang X."/>
            <person name="Zhu J."/>
            <person name="Ruan X."/>
            <person name="Zhao L."/>
            <person name="Wei J."/>
            <person name="Que T."/>
            <person name="Du C."/>
            <person name="Cheng J."/>
            <person name="Dai P."/>
            <person name="Han X."/>
            <person name="Huang E."/>
            <person name="Gao Y."/>
            <person name="Liu J."/>
            <person name="Shao H."/>
            <person name="Ye R."/>
            <person name="Li L."/>
            <person name="Wei W."/>
            <person name="Wang X."/>
            <person name="Wang C."/>
            <person name="Huo Q."/>
            <person name="Li W."/>
            <person name="Guo W."/>
            <person name="Chen H."/>
            <person name="Chen S."/>
            <person name="Zhou L."/>
            <person name="Zhou L."/>
            <person name="Ni X."/>
            <person name="Tian J."/>
            <person name="Zhou Y."/>
            <person name="Sheng Y."/>
            <person name="Liu T."/>
            <person name="Pan Y."/>
            <person name="Xia L."/>
            <person name="Li J."/>
            <person name="Zhao F."/>
            <person name="Cao W."/>
        </authorList>
    </citation>
    <scope>NUCLEOTIDE SEQUENCE</scope>
    <source>
        <strain evidence="2">Rsan-2018</strain>
        <tissue evidence="2">Larvae</tissue>
    </source>
</reference>
<protein>
    <submittedName>
        <fullName evidence="2">Uncharacterized protein</fullName>
    </submittedName>
</protein>
<evidence type="ECO:0000256" key="1">
    <source>
        <dbReference type="SAM" id="MobiDB-lite"/>
    </source>
</evidence>
<dbReference type="VEuPathDB" id="VectorBase:RSAN_032317"/>
<evidence type="ECO:0000313" key="2">
    <source>
        <dbReference type="EMBL" id="KAH7951671.1"/>
    </source>
</evidence>
<dbReference type="Proteomes" id="UP000821837">
    <property type="component" value="Chromosome 5"/>
</dbReference>
<evidence type="ECO:0000313" key="3">
    <source>
        <dbReference type="Proteomes" id="UP000821837"/>
    </source>
</evidence>
<feature type="region of interest" description="Disordered" evidence="1">
    <location>
        <begin position="142"/>
        <end position="161"/>
    </location>
</feature>
<organism evidence="2 3">
    <name type="scientific">Rhipicephalus sanguineus</name>
    <name type="common">Brown dog tick</name>
    <name type="synonym">Ixodes sanguineus</name>
    <dbReference type="NCBI Taxonomy" id="34632"/>
    <lineage>
        <taxon>Eukaryota</taxon>
        <taxon>Metazoa</taxon>
        <taxon>Ecdysozoa</taxon>
        <taxon>Arthropoda</taxon>
        <taxon>Chelicerata</taxon>
        <taxon>Arachnida</taxon>
        <taxon>Acari</taxon>
        <taxon>Parasitiformes</taxon>
        <taxon>Ixodida</taxon>
        <taxon>Ixodoidea</taxon>
        <taxon>Ixodidae</taxon>
        <taxon>Rhipicephalinae</taxon>
        <taxon>Rhipicephalus</taxon>
        <taxon>Rhipicephalus</taxon>
    </lineage>
</organism>
<comment type="caution">
    <text evidence="2">The sequence shown here is derived from an EMBL/GenBank/DDBJ whole genome shotgun (WGS) entry which is preliminary data.</text>
</comment>
<accession>A0A9D4PQZ4</accession>
<name>A0A9D4PQZ4_RHISA</name>
<reference evidence="2" key="1">
    <citation type="journal article" date="2020" name="Cell">
        <title>Large-Scale Comparative Analyses of Tick Genomes Elucidate Their Genetic Diversity and Vector Capacities.</title>
        <authorList>
            <consortium name="Tick Genome and Microbiome Consortium (TIGMIC)"/>
            <person name="Jia N."/>
            <person name="Wang J."/>
            <person name="Shi W."/>
            <person name="Du L."/>
            <person name="Sun Y."/>
            <person name="Zhan W."/>
            <person name="Jiang J.F."/>
            <person name="Wang Q."/>
            <person name="Zhang B."/>
            <person name="Ji P."/>
            <person name="Bell-Sakyi L."/>
            <person name="Cui X.M."/>
            <person name="Yuan T.T."/>
            <person name="Jiang B.G."/>
            <person name="Yang W.F."/>
            <person name="Lam T.T."/>
            <person name="Chang Q.C."/>
            <person name="Ding S.J."/>
            <person name="Wang X.J."/>
            <person name="Zhu J.G."/>
            <person name="Ruan X.D."/>
            <person name="Zhao L."/>
            <person name="Wei J.T."/>
            <person name="Ye R.Z."/>
            <person name="Que T.C."/>
            <person name="Du C.H."/>
            <person name="Zhou Y.H."/>
            <person name="Cheng J.X."/>
            <person name="Dai P.F."/>
            <person name="Guo W.B."/>
            <person name="Han X.H."/>
            <person name="Huang E.J."/>
            <person name="Li L.F."/>
            <person name="Wei W."/>
            <person name="Gao Y.C."/>
            <person name="Liu J.Z."/>
            <person name="Shao H.Z."/>
            <person name="Wang X."/>
            <person name="Wang C.C."/>
            <person name="Yang T.C."/>
            <person name="Huo Q.B."/>
            <person name="Li W."/>
            <person name="Chen H.Y."/>
            <person name="Chen S.E."/>
            <person name="Zhou L.G."/>
            <person name="Ni X.B."/>
            <person name="Tian J.H."/>
            <person name="Sheng Y."/>
            <person name="Liu T."/>
            <person name="Pan Y.S."/>
            <person name="Xia L.Y."/>
            <person name="Li J."/>
            <person name="Zhao F."/>
            <person name="Cao W.C."/>
        </authorList>
    </citation>
    <scope>NUCLEOTIDE SEQUENCE</scope>
    <source>
        <strain evidence="2">Rsan-2018</strain>
    </source>
</reference>
<keyword evidence="3" id="KW-1185">Reference proteome</keyword>
<gene>
    <name evidence="2" type="ORF">HPB52_011158</name>
</gene>
<dbReference type="AlphaFoldDB" id="A0A9D4PQZ4"/>
<dbReference type="VEuPathDB" id="VectorBase:RSAN_051698"/>
<dbReference type="EMBL" id="JABSTV010001251">
    <property type="protein sequence ID" value="KAH7951671.1"/>
    <property type="molecule type" value="Genomic_DNA"/>
</dbReference>
<proteinExistence type="predicted"/>
<sequence>MRSGSTGCEKSAIGSGLLSLQTQSEDETKNKLSSFADLLKALPGFEHSDFWTVIHKDSKVYFLDLALHSAPTIRASVIVSTGLRIEVFFGEAVVRNCGDVLVPEKIYYDDLEVCDSGHSAQEVMEHVESAAANTLLNNLCRTENDKSPNAKNERKLKTLKT</sequence>